<organism evidence="7 8">
    <name type="scientific">Agrocybe chaxingu</name>
    <dbReference type="NCBI Taxonomy" id="84603"/>
    <lineage>
        <taxon>Eukaryota</taxon>
        <taxon>Fungi</taxon>
        <taxon>Dikarya</taxon>
        <taxon>Basidiomycota</taxon>
        <taxon>Agaricomycotina</taxon>
        <taxon>Agaricomycetes</taxon>
        <taxon>Agaricomycetidae</taxon>
        <taxon>Agaricales</taxon>
        <taxon>Agaricineae</taxon>
        <taxon>Strophariaceae</taxon>
        <taxon>Agrocybe</taxon>
    </lineage>
</organism>
<protein>
    <recommendedName>
        <fullName evidence="6">Alcohol dehydrogenase-like N-terminal domain-containing protein</fullName>
    </recommendedName>
</protein>
<name>A0A9W8JVK6_9AGAR</name>
<dbReference type="InterPro" id="IPR013154">
    <property type="entry name" value="ADH-like_N"/>
</dbReference>
<reference evidence="7" key="1">
    <citation type="submission" date="2022-07" db="EMBL/GenBank/DDBJ databases">
        <title>Genome Sequence of Agrocybe chaxingu.</title>
        <authorList>
            <person name="Buettner E."/>
        </authorList>
    </citation>
    <scope>NUCLEOTIDE SEQUENCE</scope>
    <source>
        <strain evidence="7">MP-N11</strain>
    </source>
</reference>
<dbReference type="OrthoDB" id="3941538at2759"/>
<comment type="caution">
    <text evidence="7">The sequence shown here is derived from an EMBL/GenBank/DDBJ whole genome shotgun (WGS) entry which is preliminary data.</text>
</comment>
<feature type="domain" description="Alcohol dehydrogenase-like N-terminal" evidence="6">
    <location>
        <begin position="15"/>
        <end position="129"/>
    </location>
</feature>
<dbReference type="EMBL" id="JANKHO010001108">
    <property type="protein sequence ID" value="KAJ3503675.1"/>
    <property type="molecule type" value="Genomic_DNA"/>
</dbReference>
<dbReference type="GO" id="GO:0016491">
    <property type="term" value="F:oxidoreductase activity"/>
    <property type="evidence" value="ECO:0007669"/>
    <property type="project" value="UniProtKB-KW"/>
</dbReference>
<sequence length="175" mass="18880">MIKRRFSVKEWEYVVNICGSDLHAYLTQIPKFPTLTEANELSGETLPITLGHEFSGTIVDIGEGVDSKFQVGQSVIIEPMISCHKPECHCCSNDLSNVCPLTNGIGIGGWGGGLSEYIAVEARLVHVLPKGISRAMIEPLAVAWHAVKRSGFKPGQSVLIVGAGPIGLFLLKVLR</sequence>
<comment type="similarity">
    <text evidence="2">Belongs to the zinc-containing alcohol dehydrogenase family.</text>
</comment>
<dbReference type="Pfam" id="PF08240">
    <property type="entry name" value="ADH_N"/>
    <property type="match status" value="1"/>
</dbReference>
<dbReference type="InterPro" id="IPR002328">
    <property type="entry name" value="ADH_Zn_CS"/>
</dbReference>
<dbReference type="PROSITE" id="PS00059">
    <property type="entry name" value="ADH_ZINC"/>
    <property type="match status" value="1"/>
</dbReference>
<keyword evidence="3" id="KW-0479">Metal-binding</keyword>
<dbReference type="Proteomes" id="UP001148786">
    <property type="component" value="Unassembled WGS sequence"/>
</dbReference>
<accession>A0A9W8JVK6</accession>
<evidence type="ECO:0000313" key="7">
    <source>
        <dbReference type="EMBL" id="KAJ3503675.1"/>
    </source>
</evidence>
<proteinExistence type="inferred from homology"/>
<gene>
    <name evidence="7" type="ORF">NLJ89_g8328</name>
</gene>
<keyword evidence="5" id="KW-0560">Oxidoreductase</keyword>
<comment type="cofactor">
    <cofactor evidence="1">
        <name>Zn(2+)</name>
        <dbReference type="ChEBI" id="CHEBI:29105"/>
    </cofactor>
</comment>
<evidence type="ECO:0000313" key="8">
    <source>
        <dbReference type="Proteomes" id="UP001148786"/>
    </source>
</evidence>
<dbReference type="SUPFAM" id="SSF50129">
    <property type="entry name" value="GroES-like"/>
    <property type="match status" value="1"/>
</dbReference>
<evidence type="ECO:0000259" key="6">
    <source>
        <dbReference type="Pfam" id="PF08240"/>
    </source>
</evidence>
<dbReference type="InterPro" id="IPR011032">
    <property type="entry name" value="GroES-like_sf"/>
</dbReference>
<evidence type="ECO:0000256" key="1">
    <source>
        <dbReference type="ARBA" id="ARBA00001947"/>
    </source>
</evidence>
<keyword evidence="4" id="KW-0862">Zinc</keyword>
<dbReference type="AlphaFoldDB" id="A0A9W8JVK6"/>
<evidence type="ECO:0000256" key="3">
    <source>
        <dbReference type="ARBA" id="ARBA00022723"/>
    </source>
</evidence>
<dbReference type="Gene3D" id="3.90.180.10">
    <property type="entry name" value="Medium-chain alcohol dehydrogenases, catalytic domain"/>
    <property type="match status" value="1"/>
</dbReference>
<evidence type="ECO:0000256" key="2">
    <source>
        <dbReference type="ARBA" id="ARBA00008072"/>
    </source>
</evidence>
<dbReference type="PANTHER" id="PTHR43161">
    <property type="entry name" value="SORBITOL DEHYDROGENASE"/>
    <property type="match status" value="1"/>
</dbReference>
<dbReference type="Gene3D" id="3.40.50.720">
    <property type="entry name" value="NAD(P)-binding Rossmann-like Domain"/>
    <property type="match status" value="1"/>
</dbReference>
<dbReference type="PANTHER" id="PTHR43161:SF23">
    <property type="entry name" value="(R,R)-BUTANEDIOL DEHYDROGENASE-RELATED"/>
    <property type="match status" value="1"/>
</dbReference>
<keyword evidence="8" id="KW-1185">Reference proteome</keyword>
<dbReference type="GO" id="GO:0008270">
    <property type="term" value="F:zinc ion binding"/>
    <property type="evidence" value="ECO:0007669"/>
    <property type="project" value="InterPro"/>
</dbReference>
<evidence type="ECO:0000256" key="5">
    <source>
        <dbReference type="ARBA" id="ARBA00023002"/>
    </source>
</evidence>
<evidence type="ECO:0000256" key="4">
    <source>
        <dbReference type="ARBA" id="ARBA00022833"/>
    </source>
</evidence>